<gene>
    <name evidence="3" type="ORF">HKQ54_03365</name>
</gene>
<dbReference type="PROSITE" id="PS51750">
    <property type="entry name" value="BRO_N"/>
    <property type="match status" value="1"/>
</dbReference>
<organism evidence="3 4">
    <name type="scientific">Phocaeicola vulgatus</name>
    <name type="common">Bacteroides vulgatus</name>
    <dbReference type="NCBI Taxonomy" id="821"/>
    <lineage>
        <taxon>Bacteria</taxon>
        <taxon>Pseudomonadati</taxon>
        <taxon>Bacteroidota</taxon>
        <taxon>Bacteroidia</taxon>
        <taxon>Bacteroidales</taxon>
        <taxon>Bacteroidaceae</taxon>
        <taxon>Phocaeicola</taxon>
    </lineage>
</organism>
<comment type="caution">
    <text evidence="3">The sequence shown here is derived from an EMBL/GenBank/DDBJ whole genome shotgun (WGS) entry which is preliminary data.</text>
</comment>
<evidence type="ECO:0000256" key="1">
    <source>
        <dbReference type="SAM" id="Coils"/>
    </source>
</evidence>
<proteinExistence type="predicted"/>
<dbReference type="Proteomes" id="UP000555193">
    <property type="component" value="Unassembled WGS sequence"/>
</dbReference>
<accession>A0ABD6L1J5</accession>
<dbReference type="Pfam" id="PF03374">
    <property type="entry name" value="ANT"/>
    <property type="match status" value="1"/>
</dbReference>
<evidence type="ECO:0000259" key="2">
    <source>
        <dbReference type="PROSITE" id="PS51750"/>
    </source>
</evidence>
<dbReference type="RefSeq" id="WP_172772928.1">
    <property type="nucleotide sequence ID" value="NZ_CAXTCG010000051.1"/>
</dbReference>
<dbReference type="Pfam" id="PF02498">
    <property type="entry name" value="Bro-N"/>
    <property type="match status" value="1"/>
</dbReference>
<keyword evidence="1" id="KW-0175">Coiled coil</keyword>
<dbReference type="InterPro" id="IPR003497">
    <property type="entry name" value="BRO_N_domain"/>
</dbReference>
<dbReference type="AlphaFoldDB" id="A0ABD6L1J5"/>
<evidence type="ECO:0000313" key="3">
    <source>
        <dbReference type="EMBL" id="NMW35208.1"/>
    </source>
</evidence>
<evidence type="ECO:0000313" key="4">
    <source>
        <dbReference type="Proteomes" id="UP000555193"/>
    </source>
</evidence>
<reference evidence="3 4" key="1">
    <citation type="submission" date="2020-04" db="EMBL/GenBank/DDBJ databases">
        <title>A novel gut-associated lysogenic phage, Bacteroides phage BV01, alters the host transcriptome and bile acid metabolism in Bacteroides vulgatus.</title>
        <authorList>
            <person name="Campbell D.E."/>
            <person name="Ly L."/>
            <person name="Ridlon J.M."/>
            <person name="Hsiao A."/>
            <person name="Degnan P.H."/>
        </authorList>
    </citation>
    <scope>NUCLEOTIDE SEQUENCE [LARGE SCALE GENOMIC DNA]</scope>
    <source>
        <strain evidence="3 4">VPI-4506</strain>
    </source>
</reference>
<dbReference type="InterPro" id="IPR005039">
    <property type="entry name" value="Ant_C"/>
</dbReference>
<dbReference type="PANTHER" id="PTHR36180:SF2">
    <property type="entry name" value="BRO FAMILY PROTEIN"/>
    <property type="match status" value="1"/>
</dbReference>
<feature type="domain" description="Bro-N" evidence="2">
    <location>
        <begin position="1"/>
        <end position="107"/>
    </location>
</feature>
<sequence>MNTIKIFENEQFGKVRIAMSENNEPFFCLADVCGVIGIANARNVRSRLEEDDVRQMDTIDSLGRNQQVTFITESGLYDVIIRSDSEKAKPFRKWVTSEVLPSIRKHGAYMTNETLEKALTSPDFLIQLATNLKEEKQKRIEAEQKAEVAEQKIQQDAPKVLFADAVSTSHRSCLIVELAKILQQNGVNIGQNRLFSWMRENGYLCQKGDYYNQPTQKSMKLGLFELKQTTINKPDGTMLVTTTTKVTGKGQVYFVNKFLSK</sequence>
<name>A0ABD6L1J5_PHOVU</name>
<dbReference type="SMART" id="SM01040">
    <property type="entry name" value="Bro-N"/>
    <property type="match status" value="1"/>
</dbReference>
<dbReference type="PANTHER" id="PTHR36180">
    <property type="entry name" value="DNA-BINDING PROTEIN-RELATED-RELATED"/>
    <property type="match status" value="1"/>
</dbReference>
<dbReference type="EMBL" id="JABDSH010000050">
    <property type="protein sequence ID" value="NMW35208.1"/>
    <property type="molecule type" value="Genomic_DNA"/>
</dbReference>
<feature type="coiled-coil region" evidence="1">
    <location>
        <begin position="125"/>
        <end position="152"/>
    </location>
</feature>
<protein>
    <submittedName>
        <fullName evidence="3">Phage antirepressor Ant</fullName>
    </submittedName>
</protein>